<proteinExistence type="predicted"/>
<sequence length="82" mass="8940">MADDDQRQWKVLPNVQELAAAGRDEVPSRYVVRDHDRPTAAVASDDVTDPIPVVDLNRLSAGAADEAAKLRSALQNWGLFLA</sequence>
<accession>A0AAD8VBM7</accession>
<dbReference type="EMBL" id="JAUUTY010000591">
    <property type="protein sequence ID" value="KAK1599238.1"/>
    <property type="molecule type" value="Genomic_DNA"/>
</dbReference>
<name>A0AAD8VBM7_LOLMU</name>
<evidence type="ECO:0000313" key="1">
    <source>
        <dbReference type="EMBL" id="KAK1599238.1"/>
    </source>
</evidence>
<protein>
    <submittedName>
        <fullName evidence="1">Uncharacterized protein</fullName>
    </submittedName>
</protein>
<dbReference type="Proteomes" id="UP001231189">
    <property type="component" value="Unassembled WGS sequence"/>
</dbReference>
<keyword evidence="2" id="KW-1185">Reference proteome</keyword>
<gene>
    <name evidence="1" type="ORF">QYE76_026989</name>
</gene>
<dbReference type="InterPro" id="IPR027443">
    <property type="entry name" value="IPNS-like_sf"/>
</dbReference>
<organism evidence="1 2">
    <name type="scientific">Lolium multiflorum</name>
    <name type="common">Italian ryegrass</name>
    <name type="synonym">Lolium perenne subsp. multiflorum</name>
    <dbReference type="NCBI Taxonomy" id="4521"/>
    <lineage>
        <taxon>Eukaryota</taxon>
        <taxon>Viridiplantae</taxon>
        <taxon>Streptophyta</taxon>
        <taxon>Embryophyta</taxon>
        <taxon>Tracheophyta</taxon>
        <taxon>Spermatophyta</taxon>
        <taxon>Magnoliopsida</taxon>
        <taxon>Liliopsida</taxon>
        <taxon>Poales</taxon>
        <taxon>Poaceae</taxon>
        <taxon>BOP clade</taxon>
        <taxon>Pooideae</taxon>
        <taxon>Poodae</taxon>
        <taxon>Poeae</taxon>
        <taxon>Poeae Chloroplast Group 2 (Poeae type)</taxon>
        <taxon>Loliodinae</taxon>
        <taxon>Loliinae</taxon>
        <taxon>Lolium</taxon>
    </lineage>
</organism>
<comment type="caution">
    <text evidence="1">The sequence shown here is derived from an EMBL/GenBank/DDBJ whole genome shotgun (WGS) entry which is preliminary data.</text>
</comment>
<dbReference type="Gene3D" id="2.60.120.330">
    <property type="entry name" value="B-lactam Antibiotic, Isopenicillin N Synthase, Chain"/>
    <property type="match status" value="1"/>
</dbReference>
<reference evidence="1" key="1">
    <citation type="submission" date="2023-07" db="EMBL/GenBank/DDBJ databases">
        <title>A chromosome-level genome assembly of Lolium multiflorum.</title>
        <authorList>
            <person name="Chen Y."/>
            <person name="Copetti D."/>
            <person name="Kolliker R."/>
            <person name="Studer B."/>
        </authorList>
    </citation>
    <scope>NUCLEOTIDE SEQUENCE</scope>
    <source>
        <strain evidence="1">02402/16</strain>
        <tissue evidence="1">Leaf</tissue>
    </source>
</reference>
<dbReference type="AlphaFoldDB" id="A0AAD8VBM7"/>
<dbReference type="SUPFAM" id="SSF51197">
    <property type="entry name" value="Clavaminate synthase-like"/>
    <property type="match status" value="1"/>
</dbReference>
<evidence type="ECO:0000313" key="2">
    <source>
        <dbReference type="Proteomes" id="UP001231189"/>
    </source>
</evidence>